<proteinExistence type="predicted"/>
<evidence type="ECO:0000313" key="1">
    <source>
        <dbReference type="EMBL" id="SMC79027.1"/>
    </source>
</evidence>
<name>A0A1W2C1A5_9BACT</name>
<organism evidence="1 2">
    <name type="scientific">Desulfocicer vacuolatum DSM 3385</name>
    <dbReference type="NCBI Taxonomy" id="1121400"/>
    <lineage>
        <taxon>Bacteria</taxon>
        <taxon>Pseudomonadati</taxon>
        <taxon>Thermodesulfobacteriota</taxon>
        <taxon>Desulfobacteria</taxon>
        <taxon>Desulfobacterales</taxon>
        <taxon>Desulfobacteraceae</taxon>
        <taxon>Desulfocicer</taxon>
    </lineage>
</organism>
<dbReference type="AlphaFoldDB" id="A0A1W2C1A5"/>
<keyword evidence="2" id="KW-1185">Reference proteome</keyword>
<dbReference type="EMBL" id="FWXY01000010">
    <property type="protein sequence ID" value="SMC79027.1"/>
    <property type="molecule type" value="Genomic_DNA"/>
</dbReference>
<protein>
    <submittedName>
        <fullName evidence="1">Uncharacterized protein</fullName>
    </submittedName>
</protein>
<dbReference type="Proteomes" id="UP000192418">
    <property type="component" value="Unassembled WGS sequence"/>
</dbReference>
<accession>A0A1W2C1A5</accession>
<reference evidence="1 2" key="1">
    <citation type="submission" date="2017-04" db="EMBL/GenBank/DDBJ databases">
        <authorList>
            <person name="Afonso C.L."/>
            <person name="Miller P.J."/>
            <person name="Scott M.A."/>
            <person name="Spackman E."/>
            <person name="Goraichik I."/>
            <person name="Dimitrov K.M."/>
            <person name="Suarez D.L."/>
            <person name="Swayne D.E."/>
        </authorList>
    </citation>
    <scope>NUCLEOTIDE SEQUENCE [LARGE SCALE GENOMIC DNA]</scope>
    <source>
        <strain evidence="1 2">DSM 3385</strain>
    </source>
</reference>
<gene>
    <name evidence="1" type="ORF">SAMN02746065_11067</name>
</gene>
<sequence length="38" mass="4389">MLNSRTLPGEGMVGKYFVKVVNKKQIHVKLSEGKRRFI</sequence>
<evidence type="ECO:0000313" key="2">
    <source>
        <dbReference type="Proteomes" id="UP000192418"/>
    </source>
</evidence>